<proteinExistence type="predicted"/>
<comment type="caution">
    <text evidence="2">The sequence shown here is derived from an EMBL/GenBank/DDBJ whole genome shotgun (WGS) entry which is preliminary data.</text>
</comment>
<accession>A0A439CZ25</accession>
<evidence type="ECO:0000313" key="2">
    <source>
        <dbReference type="EMBL" id="RWA07241.1"/>
    </source>
</evidence>
<name>A0A439CZ25_9PEZI</name>
<protein>
    <submittedName>
        <fullName evidence="2">Uncharacterized protein</fullName>
    </submittedName>
</protein>
<dbReference type="Proteomes" id="UP000286045">
    <property type="component" value="Unassembled WGS sequence"/>
</dbReference>
<dbReference type="AlphaFoldDB" id="A0A439CZ25"/>
<feature type="compositionally biased region" description="Basic and acidic residues" evidence="1">
    <location>
        <begin position="26"/>
        <end position="41"/>
    </location>
</feature>
<keyword evidence="3" id="KW-1185">Reference proteome</keyword>
<reference evidence="2 3" key="1">
    <citation type="submission" date="2018-12" db="EMBL/GenBank/DDBJ databases">
        <title>Draft genome sequence of Xylaria grammica IHI A82.</title>
        <authorList>
            <person name="Buettner E."/>
            <person name="Kellner H."/>
        </authorList>
    </citation>
    <scope>NUCLEOTIDE SEQUENCE [LARGE SCALE GENOMIC DNA]</scope>
    <source>
        <strain evidence="2 3">IHI A82</strain>
    </source>
</reference>
<feature type="region of interest" description="Disordered" evidence="1">
    <location>
        <begin position="1"/>
        <end position="48"/>
    </location>
</feature>
<evidence type="ECO:0000256" key="1">
    <source>
        <dbReference type="SAM" id="MobiDB-lite"/>
    </source>
</evidence>
<evidence type="ECO:0000313" key="3">
    <source>
        <dbReference type="Proteomes" id="UP000286045"/>
    </source>
</evidence>
<dbReference type="EMBL" id="RYZI01000272">
    <property type="protein sequence ID" value="RWA07241.1"/>
    <property type="molecule type" value="Genomic_DNA"/>
</dbReference>
<gene>
    <name evidence="2" type="ORF">EKO27_g7862</name>
</gene>
<organism evidence="2 3">
    <name type="scientific">Xylaria grammica</name>
    <dbReference type="NCBI Taxonomy" id="363999"/>
    <lineage>
        <taxon>Eukaryota</taxon>
        <taxon>Fungi</taxon>
        <taxon>Dikarya</taxon>
        <taxon>Ascomycota</taxon>
        <taxon>Pezizomycotina</taxon>
        <taxon>Sordariomycetes</taxon>
        <taxon>Xylariomycetidae</taxon>
        <taxon>Xylariales</taxon>
        <taxon>Xylariaceae</taxon>
        <taxon>Xylaria</taxon>
    </lineage>
</organism>
<feature type="compositionally biased region" description="Basic and acidic residues" evidence="1">
    <location>
        <begin position="1"/>
        <end position="16"/>
    </location>
</feature>
<sequence length="155" mass="17803">MEKHQIKHEDEEKEPIKPAPSCQDTTEGHVAKYHEDEEKKPIKPVPSYQYTKEEHEVKYYEDKEEEPMLLAKLLIGVETEAPLAVTTAMDEYGRCTLLNDMQALTELAALFNQNGLPAYSTIIDIARDHSKWGITMDESIYSGQEHCYVKFILVT</sequence>